<sequence length="308" mass="34940">MTRANPNAMHSVNLDSILERLLKVRKTKALYVDLKVEEVQYIIDKSQEIVSTQPMLIELDPPLHICGDTHGQFHDLLRILNHGKHPPMANYLFLGDYVDRGRNSIEVLCLLLIYKIKYPGNVFMLRGNHESVRINSMYGFLTECRHRYNLELYNKFNDLFAWFPLAGLVADKIFCCHGGPSPDIQTWDDIRTLPRPMLDVPDHGIACDLLWADPSPGSGWVQSDRGVSYLFGADALAGFLQQMGLDLVARAHQVVAEGYEFFADRQLVTIFSAPNYCNEFDNAAAMMTVTSDLTCSFRILRPVSRATR</sequence>
<accession>A0A1V9Y0K7</accession>
<dbReference type="GO" id="GO:0004722">
    <property type="term" value="F:protein serine/threonine phosphatase activity"/>
    <property type="evidence" value="ECO:0007669"/>
    <property type="project" value="UniProtKB-EC"/>
</dbReference>
<evidence type="ECO:0000256" key="7">
    <source>
        <dbReference type="ARBA" id="ARBA00037818"/>
    </source>
</evidence>
<dbReference type="PRINTS" id="PR00114">
    <property type="entry name" value="STPHPHTASE"/>
</dbReference>
<dbReference type="InterPro" id="IPR029052">
    <property type="entry name" value="Metallo-depent_PP-like"/>
</dbReference>
<keyword evidence="3" id="KW-0479">Metal-binding</keyword>
<dbReference type="InterPro" id="IPR031675">
    <property type="entry name" value="STPPase_N"/>
</dbReference>
<comment type="caution">
    <text evidence="13">The sequence shown here is derived from an EMBL/GenBank/DDBJ whole genome shotgun (WGS) entry which is preliminary data.</text>
</comment>
<evidence type="ECO:0000256" key="1">
    <source>
        <dbReference type="ARBA" id="ARBA00001936"/>
    </source>
</evidence>
<evidence type="ECO:0000256" key="9">
    <source>
        <dbReference type="ARBA" id="ARBA00048336"/>
    </source>
</evidence>
<dbReference type="EC" id="3.1.3.16" evidence="11"/>
<feature type="domain" description="Serine/threonine specific protein phosphatases" evidence="12">
    <location>
        <begin position="125"/>
        <end position="130"/>
    </location>
</feature>
<proteinExistence type="inferred from homology"/>
<dbReference type="GO" id="GO:0097723">
    <property type="term" value="P:amoeboid sperm motility"/>
    <property type="evidence" value="ECO:0007669"/>
    <property type="project" value="UniProtKB-ARBA"/>
</dbReference>
<protein>
    <recommendedName>
        <fullName evidence="11">Serine/threonine-protein phosphatase</fullName>
        <ecNumber evidence="11">3.1.3.16</ecNumber>
    </recommendedName>
</protein>
<evidence type="ECO:0000256" key="6">
    <source>
        <dbReference type="ARBA" id="ARBA00023211"/>
    </source>
</evidence>
<dbReference type="InParanoid" id="A0A1V9Y0K7"/>
<dbReference type="AlphaFoldDB" id="A0A1V9Y0K7"/>
<comment type="catalytic activity">
    <reaction evidence="8">
        <text>O-phospho-L-seryl-[protein] + H2O = L-seryl-[protein] + phosphate</text>
        <dbReference type="Rhea" id="RHEA:20629"/>
        <dbReference type="Rhea" id="RHEA-COMP:9863"/>
        <dbReference type="Rhea" id="RHEA-COMP:11604"/>
        <dbReference type="ChEBI" id="CHEBI:15377"/>
        <dbReference type="ChEBI" id="CHEBI:29999"/>
        <dbReference type="ChEBI" id="CHEBI:43474"/>
        <dbReference type="ChEBI" id="CHEBI:83421"/>
        <dbReference type="EC" id="3.1.3.16"/>
    </reaction>
</comment>
<dbReference type="GO" id="GO:0007060">
    <property type="term" value="P:male meiosis chromosome segregation"/>
    <property type="evidence" value="ECO:0007669"/>
    <property type="project" value="UniProtKB-ARBA"/>
</dbReference>
<dbReference type="PANTHER" id="PTHR11668">
    <property type="entry name" value="SERINE/THREONINE PROTEIN PHOSPHATASE"/>
    <property type="match status" value="1"/>
</dbReference>
<evidence type="ECO:0000256" key="5">
    <source>
        <dbReference type="ARBA" id="ARBA00022912"/>
    </source>
</evidence>
<keyword evidence="4 11" id="KW-0378">Hydrolase</keyword>
<evidence type="ECO:0000256" key="2">
    <source>
        <dbReference type="ARBA" id="ARBA00008294"/>
    </source>
</evidence>
<evidence type="ECO:0000256" key="10">
    <source>
        <dbReference type="ARBA" id="ARBA00054219"/>
    </source>
</evidence>
<dbReference type="GO" id="GO:0005634">
    <property type="term" value="C:nucleus"/>
    <property type="evidence" value="ECO:0007669"/>
    <property type="project" value="TreeGrafter"/>
</dbReference>
<keyword evidence="5" id="KW-0904">Protein phosphatase</keyword>
<evidence type="ECO:0000256" key="8">
    <source>
        <dbReference type="ARBA" id="ARBA00047761"/>
    </source>
</evidence>
<dbReference type="Pfam" id="PF16891">
    <property type="entry name" value="STPPase_N"/>
    <property type="match status" value="1"/>
</dbReference>
<evidence type="ECO:0000256" key="3">
    <source>
        <dbReference type="ARBA" id="ARBA00022723"/>
    </source>
</evidence>
<dbReference type="GO" id="GO:0005737">
    <property type="term" value="C:cytoplasm"/>
    <property type="evidence" value="ECO:0007669"/>
    <property type="project" value="TreeGrafter"/>
</dbReference>
<comment type="similarity">
    <text evidence="2 11">Belongs to the PPP phosphatase family.</text>
</comment>
<evidence type="ECO:0000259" key="12">
    <source>
        <dbReference type="PROSITE" id="PS00125"/>
    </source>
</evidence>
<dbReference type="InterPro" id="IPR050341">
    <property type="entry name" value="PP1_catalytic_subunit"/>
</dbReference>
<dbReference type="Gene3D" id="3.60.21.10">
    <property type="match status" value="1"/>
</dbReference>
<dbReference type="PANTHER" id="PTHR11668:SF300">
    <property type="entry name" value="SERINE_THREONINE-PROTEIN PHOSPHATASE"/>
    <property type="match status" value="1"/>
</dbReference>
<dbReference type="Proteomes" id="UP000192247">
    <property type="component" value="Unassembled WGS sequence"/>
</dbReference>
<comment type="catalytic activity">
    <reaction evidence="9 11">
        <text>O-phospho-L-threonyl-[protein] + H2O = L-threonyl-[protein] + phosphate</text>
        <dbReference type="Rhea" id="RHEA:47004"/>
        <dbReference type="Rhea" id="RHEA-COMP:11060"/>
        <dbReference type="Rhea" id="RHEA-COMP:11605"/>
        <dbReference type="ChEBI" id="CHEBI:15377"/>
        <dbReference type="ChEBI" id="CHEBI:30013"/>
        <dbReference type="ChEBI" id="CHEBI:43474"/>
        <dbReference type="ChEBI" id="CHEBI:61977"/>
        <dbReference type="EC" id="3.1.3.16"/>
    </reaction>
</comment>
<dbReference type="GO" id="GO:0031143">
    <property type="term" value="C:pseudopodium"/>
    <property type="evidence" value="ECO:0007669"/>
    <property type="project" value="UniProtKB-SubCell"/>
</dbReference>
<dbReference type="InterPro" id="IPR004843">
    <property type="entry name" value="Calcineurin-like_PHP"/>
</dbReference>
<dbReference type="GO" id="GO:0018991">
    <property type="term" value="P:egg-laying behavior"/>
    <property type="evidence" value="ECO:0007669"/>
    <property type="project" value="UniProtKB-ARBA"/>
</dbReference>
<comment type="subcellular location">
    <subcellularLocation>
        <location evidence="7">Cell projection</location>
        <location evidence="7">Pseudopodium</location>
    </subcellularLocation>
</comment>
<dbReference type="InterPro" id="IPR006186">
    <property type="entry name" value="Ser/Thr-sp_prot-phosphatase"/>
</dbReference>
<dbReference type="SMART" id="SM00156">
    <property type="entry name" value="PP2Ac"/>
    <property type="match status" value="1"/>
</dbReference>
<dbReference type="SUPFAM" id="SSF56300">
    <property type="entry name" value="Metallo-dependent phosphatases"/>
    <property type="match status" value="1"/>
</dbReference>
<dbReference type="GO" id="GO:0031272">
    <property type="term" value="P:regulation of pseudopodium assembly"/>
    <property type="evidence" value="ECO:0007669"/>
    <property type="project" value="UniProtKB-ARBA"/>
</dbReference>
<gene>
    <name evidence="13" type="ORF">BIW11_05836</name>
</gene>
<evidence type="ECO:0000313" key="14">
    <source>
        <dbReference type="Proteomes" id="UP000192247"/>
    </source>
</evidence>
<dbReference type="GO" id="GO:0046872">
    <property type="term" value="F:metal ion binding"/>
    <property type="evidence" value="ECO:0007669"/>
    <property type="project" value="UniProtKB-KW"/>
</dbReference>
<dbReference type="PROSITE" id="PS00125">
    <property type="entry name" value="SER_THR_PHOSPHATASE"/>
    <property type="match status" value="1"/>
</dbReference>
<keyword evidence="14" id="KW-1185">Reference proteome</keyword>
<reference evidence="13 14" key="1">
    <citation type="journal article" date="2017" name="Gigascience">
        <title>Draft genome of the honey bee ectoparasitic mite, Tropilaelaps mercedesae, is shaped by the parasitic life history.</title>
        <authorList>
            <person name="Dong X."/>
            <person name="Armstrong S.D."/>
            <person name="Xia D."/>
            <person name="Makepeace B.L."/>
            <person name="Darby A.C."/>
            <person name="Kadowaki T."/>
        </authorList>
    </citation>
    <scope>NUCLEOTIDE SEQUENCE [LARGE SCALE GENOMIC DNA]</scope>
    <source>
        <strain evidence="13">Wuxi-XJTLU</strain>
    </source>
</reference>
<organism evidence="13 14">
    <name type="scientific">Tropilaelaps mercedesae</name>
    <dbReference type="NCBI Taxonomy" id="418985"/>
    <lineage>
        <taxon>Eukaryota</taxon>
        <taxon>Metazoa</taxon>
        <taxon>Ecdysozoa</taxon>
        <taxon>Arthropoda</taxon>
        <taxon>Chelicerata</taxon>
        <taxon>Arachnida</taxon>
        <taxon>Acari</taxon>
        <taxon>Parasitiformes</taxon>
        <taxon>Mesostigmata</taxon>
        <taxon>Gamasina</taxon>
        <taxon>Dermanyssoidea</taxon>
        <taxon>Laelapidae</taxon>
        <taxon>Tropilaelaps</taxon>
    </lineage>
</organism>
<dbReference type="STRING" id="418985.A0A1V9Y0K7"/>
<keyword evidence="6" id="KW-0464">Manganese</keyword>
<dbReference type="FunFam" id="3.60.21.10:FF:000026">
    <property type="entry name" value="Serine/threonine-protein phosphatase"/>
    <property type="match status" value="1"/>
</dbReference>
<dbReference type="OrthoDB" id="6474580at2759"/>
<evidence type="ECO:0000313" key="13">
    <source>
        <dbReference type="EMBL" id="OQR79297.1"/>
    </source>
</evidence>
<evidence type="ECO:0000256" key="4">
    <source>
        <dbReference type="ARBA" id="ARBA00022801"/>
    </source>
</evidence>
<evidence type="ECO:0000256" key="11">
    <source>
        <dbReference type="RuleBase" id="RU004273"/>
    </source>
</evidence>
<dbReference type="EMBL" id="MNPL01001278">
    <property type="protein sequence ID" value="OQR79297.1"/>
    <property type="molecule type" value="Genomic_DNA"/>
</dbReference>
<dbReference type="Pfam" id="PF00149">
    <property type="entry name" value="Metallophos"/>
    <property type="match status" value="1"/>
</dbReference>
<comment type="cofactor">
    <cofactor evidence="1">
        <name>Mn(2+)</name>
        <dbReference type="ChEBI" id="CHEBI:29035"/>
    </cofactor>
</comment>
<name>A0A1V9Y0K7_9ACAR</name>
<comment type="function">
    <text evidence="10">Probable phosphatase which plays a redundant role with gsp-4 in spermatogenesis by regulating sister chromatid segregation during meiosis. In addition, involved in sperm motility by controlling the dynamic disassembly of major sperm proteins (MSP) in the spermatozoan pseudopodium.</text>
</comment>